<dbReference type="InterPro" id="IPR002797">
    <property type="entry name" value="Polysacc_synth"/>
</dbReference>
<keyword evidence="3 6" id="KW-0812">Transmembrane</keyword>
<evidence type="ECO:0000256" key="5">
    <source>
        <dbReference type="ARBA" id="ARBA00023136"/>
    </source>
</evidence>
<organism evidence="7 8">
    <name type="scientific">Winogradskya humida</name>
    <dbReference type="NCBI Taxonomy" id="113566"/>
    <lineage>
        <taxon>Bacteria</taxon>
        <taxon>Bacillati</taxon>
        <taxon>Actinomycetota</taxon>
        <taxon>Actinomycetes</taxon>
        <taxon>Micromonosporales</taxon>
        <taxon>Micromonosporaceae</taxon>
        <taxon>Winogradskya</taxon>
    </lineage>
</organism>
<feature type="transmembrane region" description="Helical" evidence="6">
    <location>
        <begin position="338"/>
        <end position="359"/>
    </location>
</feature>
<feature type="transmembrane region" description="Helical" evidence="6">
    <location>
        <begin position="276"/>
        <end position="295"/>
    </location>
</feature>
<gene>
    <name evidence="7" type="ORF">Ahu01nite_057020</name>
</gene>
<keyword evidence="2" id="KW-1003">Cell membrane</keyword>
<dbReference type="PANTHER" id="PTHR30250:SF11">
    <property type="entry name" value="O-ANTIGEN TRANSPORTER-RELATED"/>
    <property type="match status" value="1"/>
</dbReference>
<evidence type="ECO:0000313" key="7">
    <source>
        <dbReference type="EMBL" id="GIE22600.1"/>
    </source>
</evidence>
<evidence type="ECO:0000256" key="6">
    <source>
        <dbReference type="SAM" id="Phobius"/>
    </source>
</evidence>
<proteinExistence type="predicted"/>
<feature type="transmembrane region" description="Helical" evidence="6">
    <location>
        <begin position="397"/>
        <end position="415"/>
    </location>
</feature>
<sequence length="449" mass="45960">MTTLAEAPPVRTGAGWLMLATTASGLVNYVYALLLTHGLTPAEYAAFAGGQALLLVRATISAAGIPWILARELAQPATDRALVTTFAFWANLALGSALTVVITAFVLTFGSPREATVIALASLIMSVGSTSMGFLQGTNRMGLMALLFAVEAALKASVGAILVFALHLGSTGALAGFVVGSLVLLAPWPLYRHLVGRPTIAHTSLLRGALRQTRLQGAVAVTAAGDTVLAALFGGASAYQAASALGRVPLFASNAVATAAFPRIGSALSKGAALRAYLLVGIFMTGAMITLPAALRSALFPATFAAVGRWLPYAAVLGLAIGLLNLCVSFLQATTGSSGLVVASAVVYLGLVALSGWAFSTAGLAVGSALFALLTVAALAFLPSVRPGWRALFGCRRNLRDLSFVLTLICVLGLATNPALWLTVVALGGLAVLALAFPEFAPRRVFAPR</sequence>
<evidence type="ECO:0000256" key="3">
    <source>
        <dbReference type="ARBA" id="ARBA00022692"/>
    </source>
</evidence>
<accession>A0ABQ3ZVH1</accession>
<dbReference type="EMBL" id="BOMN01000081">
    <property type="protein sequence ID" value="GIE22600.1"/>
    <property type="molecule type" value="Genomic_DNA"/>
</dbReference>
<keyword evidence="8" id="KW-1185">Reference proteome</keyword>
<keyword evidence="4 6" id="KW-1133">Transmembrane helix</keyword>
<comment type="caution">
    <text evidence="7">The sequence shown here is derived from an EMBL/GenBank/DDBJ whole genome shotgun (WGS) entry which is preliminary data.</text>
</comment>
<feature type="transmembrane region" description="Helical" evidence="6">
    <location>
        <begin position="115"/>
        <end position="135"/>
    </location>
</feature>
<dbReference type="RefSeq" id="WP_203839689.1">
    <property type="nucleotide sequence ID" value="NZ_BAAATV010000011.1"/>
</dbReference>
<keyword evidence="5 6" id="KW-0472">Membrane</keyword>
<comment type="subcellular location">
    <subcellularLocation>
        <location evidence="1">Cell membrane</location>
        <topology evidence="1">Multi-pass membrane protein</topology>
    </subcellularLocation>
</comment>
<evidence type="ECO:0000256" key="1">
    <source>
        <dbReference type="ARBA" id="ARBA00004651"/>
    </source>
</evidence>
<feature type="transmembrane region" description="Helical" evidence="6">
    <location>
        <begin position="81"/>
        <end position="109"/>
    </location>
</feature>
<feature type="transmembrane region" description="Helical" evidence="6">
    <location>
        <begin position="310"/>
        <end position="331"/>
    </location>
</feature>
<dbReference type="InterPro" id="IPR050833">
    <property type="entry name" value="Poly_Biosynth_Transport"/>
</dbReference>
<dbReference type="PANTHER" id="PTHR30250">
    <property type="entry name" value="PST FAMILY PREDICTED COLANIC ACID TRANSPORTER"/>
    <property type="match status" value="1"/>
</dbReference>
<reference evidence="7 8" key="1">
    <citation type="submission" date="2021-01" db="EMBL/GenBank/DDBJ databases">
        <title>Whole genome shotgun sequence of Actinoplanes humidus NBRC 14915.</title>
        <authorList>
            <person name="Komaki H."/>
            <person name="Tamura T."/>
        </authorList>
    </citation>
    <scope>NUCLEOTIDE SEQUENCE [LARGE SCALE GENOMIC DNA]</scope>
    <source>
        <strain evidence="7 8">NBRC 14915</strain>
    </source>
</reference>
<dbReference type="Pfam" id="PF01943">
    <property type="entry name" value="Polysacc_synt"/>
    <property type="match status" value="1"/>
</dbReference>
<evidence type="ECO:0000313" key="8">
    <source>
        <dbReference type="Proteomes" id="UP000603200"/>
    </source>
</evidence>
<feature type="transmembrane region" description="Helical" evidence="6">
    <location>
        <begin position="172"/>
        <end position="191"/>
    </location>
</feature>
<feature type="transmembrane region" description="Helical" evidence="6">
    <location>
        <begin position="142"/>
        <end position="166"/>
    </location>
</feature>
<dbReference type="Proteomes" id="UP000603200">
    <property type="component" value="Unassembled WGS sequence"/>
</dbReference>
<evidence type="ECO:0000256" key="2">
    <source>
        <dbReference type="ARBA" id="ARBA00022475"/>
    </source>
</evidence>
<feature type="transmembrane region" description="Helical" evidence="6">
    <location>
        <begin position="365"/>
        <end position="385"/>
    </location>
</feature>
<evidence type="ECO:0000256" key="4">
    <source>
        <dbReference type="ARBA" id="ARBA00022989"/>
    </source>
</evidence>
<protein>
    <recommendedName>
        <fullName evidence="9">O-antigen/teichoic acid export membrane protein</fullName>
    </recommendedName>
</protein>
<feature type="transmembrane region" description="Helical" evidence="6">
    <location>
        <begin position="44"/>
        <end position="69"/>
    </location>
</feature>
<evidence type="ECO:0008006" key="9">
    <source>
        <dbReference type="Google" id="ProtNLM"/>
    </source>
</evidence>
<name>A0ABQ3ZVH1_9ACTN</name>
<feature type="transmembrane region" description="Helical" evidence="6">
    <location>
        <begin position="421"/>
        <end position="441"/>
    </location>
</feature>
<feature type="transmembrane region" description="Helical" evidence="6">
    <location>
        <begin position="12"/>
        <end position="32"/>
    </location>
</feature>